<feature type="region of interest" description="Disordered" evidence="8">
    <location>
        <begin position="1"/>
        <end position="69"/>
    </location>
</feature>
<evidence type="ECO:0000256" key="7">
    <source>
        <dbReference type="ARBA" id="ARBA00023269"/>
    </source>
</evidence>
<comment type="subcellular location">
    <subcellularLocation>
        <location evidence="2">Chromosome</location>
    </subcellularLocation>
    <subcellularLocation>
        <location evidence="1">Nucleus</location>
    </subcellularLocation>
</comment>
<comment type="caution">
    <text evidence="9">The sequence shown here is derived from an EMBL/GenBank/DDBJ whole genome shotgun (WGS) entry which is preliminary data.</text>
</comment>
<feature type="compositionally biased region" description="Polar residues" evidence="8">
    <location>
        <begin position="35"/>
        <end position="49"/>
    </location>
</feature>
<dbReference type="Gene3D" id="1.10.20.10">
    <property type="entry name" value="Histone, subunit A"/>
    <property type="match status" value="1"/>
</dbReference>
<dbReference type="InterPro" id="IPR001951">
    <property type="entry name" value="Histone_H4"/>
</dbReference>
<keyword evidence="5" id="KW-0238">DNA-binding</keyword>
<dbReference type="GO" id="GO:0005634">
    <property type="term" value="C:nucleus"/>
    <property type="evidence" value="ECO:0007669"/>
    <property type="project" value="UniProtKB-SubCell"/>
</dbReference>
<evidence type="ECO:0000256" key="8">
    <source>
        <dbReference type="SAM" id="MobiDB-lite"/>
    </source>
</evidence>
<evidence type="ECO:0000256" key="3">
    <source>
        <dbReference type="ARBA" id="ARBA00006564"/>
    </source>
</evidence>
<dbReference type="SUPFAM" id="SSF47113">
    <property type="entry name" value="Histone-fold"/>
    <property type="match status" value="1"/>
</dbReference>
<sequence>MAPPHTERPRQFAGTPRFSIPSNSATSSSRWQSSATMAGTPATSRQTHSGLGLGGKGKGLGQTLKRHSRLARRGGIKRLSADVYGDVRAVLKARLQRILGALIPLVEHSNRKTISVEDVIFTLNRLGNPIYGFQPSFDGRHRT</sequence>
<proteinExistence type="inferred from homology"/>
<gene>
    <name evidence="9" type="ORF">PDIGIT_LOCUS5586</name>
</gene>
<dbReference type="InterPro" id="IPR009072">
    <property type="entry name" value="Histone-fold"/>
</dbReference>
<accession>A0A9W4UCT9</accession>
<evidence type="ECO:0008006" key="11">
    <source>
        <dbReference type="Google" id="ProtNLM"/>
    </source>
</evidence>
<evidence type="ECO:0000256" key="6">
    <source>
        <dbReference type="ARBA" id="ARBA00023242"/>
    </source>
</evidence>
<evidence type="ECO:0000256" key="5">
    <source>
        <dbReference type="ARBA" id="ARBA00023125"/>
    </source>
</evidence>
<dbReference type="GO" id="GO:0046982">
    <property type="term" value="F:protein heterodimerization activity"/>
    <property type="evidence" value="ECO:0007669"/>
    <property type="project" value="InterPro"/>
</dbReference>
<keyword evidence="10" id="KW-1185">Reference proteome</keyword>
<dbReference type="GO" id="GO:0000786">
    <property type="term" value="C:nucleosome"/>
    <property type="evidence" value="ECO:0007669"/>
    <property type="project" value="UniProtKB-KW"/>
</dbReference>
<keyword evidence="6" id="KW-0539">Nucleus</keyword>
<dbReference type="PANTHER" id="PTHR10484">
    <property type="entry name" value="HISTONE H4"/>
    <property type="match status" value="1"/>
</dbReference>
<dbReference type="EMBL" id="CAOQHR010000003">
    <property type="protein sequence ID" value="CAI6332561.1"/>
    <property type="molecule type" value="Genomic_DNA"/>
</dbReference>
<protein>
    <recommendedName>
        <fullName evidence="11">Histone H4</fullName>
    </recommendedName>
</protein>
<evidence type="ECO:0000256" key="1">
    <source>
        <dbReference type="ARBA" id="ARBA00004123"/>
    </source>
</evidence>
<keyword evidence="7" id="KW-0544">Nucleosome core</keyword>
<dbReference type="CDD" id="cd22912">
    <property type="entry name" value="HFD_H4"/>
    <property type="match status" value="1"/>
</dbReference>
<dbReference type="AlphaFoldDB" id="A0A9W4UCT9"/>
<comment type="similarity">
    <text evidence="3">Belongs to the histone H4 family.</text>
</comment>
<dbReference type="SMART" id="SM00417">
    <property type="entry name" value="H4"/>
    <property type="match status" value="1"/>
</dbReference>
<organism evidence="9 10">
    <name type="scientific">Periconia digitata</name>
    <dbReference type="NCBI Taxonomy" id="1303443"/>
    <lineage>
        <taxon>Eukaryota</taxon>
        <taxon>Fungi</taxon>
        <taxon>Dikarya</taxon>
        <taxon>Ascomycota</taxon>
        <taxon>Pezizomycotina</taxon>
        <taxon>Dothideomycetes</taxon>
        <taxon>Pleosporomycetidae</taxon>
        <taxon>Pleosporales</taxon>
        <taxon>Massarineae</taxon>
        <taxon>Periconiaceae</taxon>
        <taxon>Periconia</taxon>
    </lineage>
</organism>
<feature type="compositionally biased region" description="Gly residues" evidence="8">
    <location>
        <begin position="51"/>
        <end position="60"/>
    </location>
</feature>
<evidence type="ECO:0000256" key="4">
    <source>
        <dbReference type="ARBA" id="ARBA00022454"/>
    </source>
</evidence>
<dbReference type="GO" id="GO:0003677">
    <property type="term" value="F:DNA binding"/>
    <property type="evidence" value="ECO:0007669"/>
    <property type="project" value="UniProtKB-KW"/>
</dbReference>
<evidence type="ECO:0000256" key="2">
    <source>
        <dbReference type="ARBA" id="ARBA00004286"/>
    </source>
</evidence>
<feature type="compositionally biased region" description="Low complexity" evidence="8">
    <location>
        <begin position="22"/>
        <end position="34"/>
    </location>
</feature>
<name>A0A9W4UCT9_9PLEO</name>
<dbReference type="Proteomes" id="UP001152607">
    <property type="component" value="Unassembled WGS sequence"/>
</dbReference>
<dbReference type="OrthoDB" id="3919494at2759"/>
<reference evidence="9" key="1">
    <citation type="submission" date="2023-01" db="EMBL/GenBank/DDBJ databases">
        <authorList>
            <person name="Van Ghelder C."/>
            <person name="Rancurel C."/>
        </authorList>
    </citation>
    <scope>NUCLEOTIDE SEQUENCE</scope>
    <source>
        <strain evidence="9">CNCM I-4278</strain>
    </source>
</reference>
<evidence type="ECO:0000313" key="9">
    <source>
        <dbReference type="EMBL" id="CAI6332561.1"/>
    </source>
</evidence>
<dbReference type="GO" id="GO:0030527">
    <property type="term" value="F:structural constituent of chromatin"/>
    <property type="evidence" value="ECO:0007669"/>
    <property type="project" value="InterPro"/>
</dbReference>
<feature type="compositionally biased region" description="Basic and acidic residues" evidence="8">
    <location>
        <begin position="1"/>
        <end position="10"/>
    </location>
</feature>
<evidence type="ECO:0000313" key="10">
    <source>
        <dbReference type="Proteomes" id="UP001152607"/>
    </source>
</evidence>
<keyword evidence="4" id="KW-0158">Chromosome</keyword>